<comment type="caution">
    <text evidence="1">The sequence shown here is derived from an EMBL/GenBank/DDBJ whole genome shotgun (WGS) entry which is preliminary data.</text>
</comment>
<sequence>MRKSLPTGDKIASRTHKKVKKASNEYLPYLPCLKTDRANTGDVTIRCSFGD</sequence>
<evidence type="ECO:0000313" key="1">
    <source>
        <dbReference type="EMBL" id="MBO8438317.1"/>
    </source>
</evidence>
<name>A0A9D9E2E3_9BACT</name>
<protein>
    <submittedName>
        <fullName evidence="1">Uncharacterized protein</fullName>
    </submittedName>
</protein>
<evidence type="ECO:0000313" key="2">
    <source>
        <dbReference type="Proteomes" id="UP000823636"/>
    </source>
</evidence>
<reference evidence="1" key="2">
    <citation type="journal article" date="2021" name="PeerJ">
        <title>Extensive microbial diversity within the chicken gut microbiome revealed by metagenomics and culture.</title>
        <authorList>
            <person name="Gilroy R."/>
            <person name="Ravi A."/>
            <person name="Getino M."/>
            <person name="Pursley I."/>
            <person name="Horton D.L."/>
            <person name="Alikhan N.F."/>
            <person name="Baker D."/>
            <person name="Gharbi K."/>
            <person name="Hall N."/>
            <person name="Watson M."/>
            <person name="Adriaenssens E.M."/>
            <person name="Foster-Nyarko E."/>
            <person name="Jarju S."/>
            <person name="Secka A."/>
            <person name="Antonio M."/>
            <person name="Oren A."/>
            <person name="Chaudhuri R.R."/>
            <person name="La Ragione R."/>
            <person name="Hildebrand F."/>
            <person name="Pallen M.J."/>
        </authorList>
    </citation>
    <scope>NUCLEOTIDE SEQUENCE</scope>
    <source>
        <strain evidence="1">G3-4614</strain>
    </source>
</reference>
<proteinExistence type="predicted"/>
<gene>
    <name evidence="1" type="ORF">IAC54_05395</name>
</gene>
<accession>A0A9D9E2E3</accession>
<organism evidence="1 2">
    <name type="scientific">Candidatus Caccoplasma merdipullorum</name>
    <dbReference type="NCBI Taxonomy" id="2840718"/>
    <lineage>
        <taxon>Bacteria</taxon>
        <taxon>Pseudomonadati</taxon>
        <taxon>Bacteroidota</taxon>
        <taxon>Bacteroidia</taxon>
        <taxon>Bacteroidales</taxon>
        <taxon>Bacteroidaceae</taxon>
        <taxon>Bacteroidaceae incertae sedis</taxon>
        <taxon>Candidatus Caccoplasma</taxon>
    </lineage>
</organism>
<reference evidence="1" key="1">
    <citation type="submission" date="2020-10" db="EMBL/GenBank/DDBJ databases">
        <authorList>
            <person name="Gilroy R."/>
        </authorList>
    </citation>
    <scope>NUCLEOTIDE SEQUENCE</scope>
    <source>
        <strain evidence="1">G3-4614</strain>
    </source>
</reference>
<dbReference type="EMBL" id="JADIMW010000060">
    <property type="protein sequence ID" value="MBO8438317.1"/>
    <property type="molecule type" value="Genomic_DNA"/>
</dbReference>
<dbReference type="Proteomes" id="UP000823636">
    <property type="component" value="Unassembled WGS sequence"/>
</dbReference>
<dbReference type="AlphaFoldDB" id="A0A9D9E2E3"/>